<dbReference type="AlphaFoldDB" id="A0A914Y425"/>
<dbReference type="PANTHER" id="PTHR24373:SF275">
    <property type="entry name" value="TIR DOMAIN-CONTAINING PROTEIN"/>
    <property type="match status" value="1"/>
</dbReference>
<keyword evidence="5" id="KW-1185">Reference proteome</keyword>
<keyword evidence="4" id="KW-0472">Membrane</keyword>
<keyword evidence="4" id="KW-0812">Transmembrane</keyword>
<dbReference type="WBParaSite" id="PSU_v2.g1419.t1">
    <property type="protein sequence ID" value="PSU_v2.g1419.t1"/>
    <property type="gene ID" value="PSU_v2.g1419"/>
</dbReference>
<dbReference type="Pfam" id="PF13855">
    <property type="entry name" value="LRR_8"/>
    <property type="match status" value="1"/>
</dbReference>
<evidence type="ECO:0000256" key="1">
    <source>
        <dbReference type="ARBA" id="ARBA00022614"/>
    </source>
</evidence>
<keyword evidence="3" id="KW-0677">Repeat</keyword>
<protein>
    <submittedName>
        <fullName evidence="6">Uncharacterized protein</fullName>
    </submittedName>
</protein>
<name>A0A914Y425_9BILA</name>
<dbReference type="InterPro" id="IPR003591">
    <property type="entry name" value="Leu-rich_rpt_typical-subtyp"/>
</dbReference>
<keyword evidence="1" id="KW-0433">Leucine-rich repeat</keyword>
<dbReference type="Proteomes" id="UP000887577">
    <property type="component" value="Unplaced"/>
</dbReference>
<keyword evidence="2" id="KW-0732">Signal</keyword>
<evidence type="ECO:0000256" key="2">
    <source>
        <dbReference type="ARBA" id="ARBA00022729"/>
    </source>
</evidence>
<proteinExistence type="predicted"/>
<dbReference type="InterPro" id="IPR032675">
    <property type="entry name" value="LRR_dom_sf"/>
</dbReference>
<evidence type="ECO:0000256" key="3">
    <source>
        <dbReference type="ARBA" id="ARBA00022737"/>
    </source>
</evidence>
<dbReference type="PANTHER" id="PTHR24373">
    <property type="entry name" value="SLIT RELATED LEUCINE-RICH REPEAT NEURONAL PROTEIN"/>
    <property type="match status" value="1"/>
</dbReference>
<feature type="transmembrane region" description="Helical" evidence="4">
    <location>
        <begin position="275"/>
        <end position="294"/>
    </location>
</feature>
<reference evidence="6" key="1">
    <citation type="submission" date="2022-11" db="UniProtKB">
        <authorList>
            <consortium name="WormBaseParasite"/>
        </authorList>
    </citation>
    <scope>IDENTIFICATION</scope>
</reference>
<organism evidence="5 6">
    <name type="scientific">Panagrolaimus superbus</name>
    <dbReference type="NCBI Taxonomy" id="310955"/>
    <lineage>
        <taxon>Eukaryota</taxon>
        <taxon>Metazoa</taxon>
        <taxon>Ecdysozoa</taxon>
        <taxon>Nematoda</taxon>
        <taxon>Chromadorea</taxon>
        <taxon>Rhabditida</taxon>
        <taxon>Tylenchina</taxon>
        <taxon>Panagrolaimomorpha</taxon>
        <taxon>Panagrolaimoidea</taxon>
        <taxon>Panagrolaimidae</taxon>
        <taxon>Panagrolaimus</taxon>
    </lineage>
</organism>
<dbReference type="SMART" id="SM00369">
    <property type="entry name" value="LRR_TYP"/>
    <property type="match status" value="3"/>
</dbReference>
<evidence type="ECO:0000313" key="5">
    <source>
        <dbReference type="Proteomes" id="UP000887577"/>
    </source>
</evidence>
<dbReference type="SUPFAM" id="SSF52058">
    <property type="entry name" value="L domain-like"/>
    <property type="match status" value="1"/>
</dbReference>
<accession>A0A914Y425</accession>
<sequence length="335" mass="38365">MEGFTAKTFKYMTKLEILDLSKSRGIKKEIFSPFLSNLKTLHLQLCNITTLDDDFFGNLIHLQHLSLGHNPITTVPKAISFIQSLQSLDLCYTDISTLDKHSFIFSDKMESLHLCALKNLTIINDCTFCNFPNLKEIGIDFNENLSTIHENAFGSITAGKPYPKLTKFGFFLTNFSTLSERLIDWRKVDEIYLATKGFNCDCSMAWLINDLQRSDSIFSKKLRFTTFKGTKSVCINPPELKGKKLKEASGKICDGKLSTIYHPSNLSPTISSFNFHWIFLGAIIFGAAILCYIYHNQIIKFIYYQNVSQQENDEFKLHQYFNLDEEEDSASISMY</sequence>
<evidence type="ECO:0000313" key="6">
    <source>
        <dbReference type="WBParaSite" id="PSU_v2.g1419.t1"/>
    </source>
</evidence>
<dbReference type="InterPro" id="IPR050328">
    <property type="entry name" value="Dev_Immune_Receptor"/>
</dbReference>
<dbReference type="InterPro" id="IPR001611">
    <property type="entry name" value="Leu-rich_rpt"/>
</dbReference>
<evidence type="ECO:0000256" key="4">
    <source>
        <dbReference type="SAM" id="Phobius"/>
    </source>
</evidence>
<keyword evidence="4" id="KW-1133">Transmembrane helix</keyword>
<dbReference type="Gene3D" id="3.80.10.10">
    <property type="entry name" value="Ribonuclease Inhibitor"/>
    <property type="match status" value="1"/>
</dbReference>